<proteinExistence type="predicted"/>
<comment type="caution">
    <text evidence="2">The sequence shown here is derived from an EMBL/GenBank/DDBJ whole genome shotgun (WGS) entry which is preliminary data.</text>
</comment>
<reference evidence="2 3" key="1">
    <citation type="submission" date="2023-08" db="EMBL/GenBank/DDBJ databases">
        <title>A Necator americanus chromosomal reference genome.</title>
        <authorList>
            <person name="Ilik V."/>
            <person name="Petrzelkova K.J."/>
            <person name="Pardy F."/>
            <person name="Fuh T."/>
            <person name="Niatou-Singa F.S."/>
            <person name="Gouil Q."/>
            <person name="Baker L."/>
            <person name="Ritchie M.E."/>
            <person name="Jex A.R."/>
            <person name="Gazzola D."/>
            <person name="Li H."/>
            <person name="Toshio Fujiwara R."/>
            <person name="Zhan B."/>
            <person name="Aroian R.V."/>
            <person name="Pafco B."/>
            <person name="Schwarz E.M."/>
        </authorList>
    </citation>
    <scope>NUCLEOTIDE SEQUENCE [LARGE SCALE GENOMIC DNA]</scope>
    <source>
        <strain evidence="2 3">Aroian</strain>
        <tissue evidence="2">Whole animal</tissue>
    </source>
</reference>
<organism evidence="2 3">
    <name type="scientific">Necator americanus</name>
    <name type="common">Human hookworm</name>
    <dbReference type="NCBI Taxonomy" id="51031"/>
    <lineage>
        <taxon>Eukaryota</taxon>
        <taxon>Metazoa</taxon>
        <taxon>Ecdysozoa</taxon>
        <taxon>Nematoda</taxon>
        <taxon>Chromadorea</taxon>
        <taxon>Rhabditida</taxon>
        <taxon>Rhabditina</taxon>
        <taxon>Rhabditomorpha</taxon>
        <taxon>Strongyloidea</taxon>
        <taxon>Ancylostomatidae</taxon>
        <taxon>Bunostominae</taxon>
        <taxon>Necator</taxon>
    </lineage>
</organism>
<sequence>MTGACSKFRRDPLYTHPSTAKLNRKGPATVSCLTPVSTSIGVVHPAGVRTAEVVLLFTSFIRRTNFHGTPSPRFEETFDKESRKQLRSPKTLTVEASNTAATLQSLSSQTPHQSSIDKGESRLAHHG</sequence>
<gene>
    <name evidence="2" type="primary">Necator_chrX.g22709</name>
    <name evidence="2" type="ORF">RB195_022546</name>
</gene>
<keyword evidence="3" id="KW-1185">Reference proteome</keyword>
<accession>A0ABR1EFX3</accession>
<name>A0ABR1EFX3_NECAM</name>
<evidence type="ECO:0000256" key="1">
    <source>
        <dbReference type="SAM" id="MobiDB-lite"/>
    </source>
</evidence>
<feature type="compositionally biased region" description="Basic and acidic residues" evidence="1">
    <location>
        <begin position="115"/>
        <end position="127"/>
    </location>
</feature>
<feature type="compositionally biased region" description="Basic and acidic residues" evidence="1">
    <location>
        <begin position="73"/>
        <end position="84"/>
    </location>
</feature>
<dbReference type="Proteomes" id="UP001303046">
    <property type="component" value="Unassembled WGS sequence"/>
</dbReference>
<feature type="region of interest" description="Disordered" evidence="1">
    <location>
        <begin position="68"/>
        <end position="127"/>
    </location>
</feature>
<evidence type="ECO:0000313" key="2">
    <source>
        <dbReference type="EMBL" id="KAK6761515.1"/>
    </source>
</evidence>
<protein>
    <submittedName>
        <fullName evidence="2">Uncharacterized protein</fullName>
    </submittedName>
</protein>
<dbReference type="EMBL" id="JAVFWL010000006">
    <property type="protein sequence ID" value="KAK6761515.1"/>
    <property type="molecule type" value="Genomic_DNA"/>
</dbReference>
<evidence type="ECO:0000313" key="3">
    <source>
        <dbReference type="Proteomes" id="UP001303046"/>
    </source>
</evidence>
<feature type="compositionally biased region" description="Polar residues" evidence="1">
    <location>
        <begin position="88"/>
        <end position="114"/>
    </location>
</feature>